<dbReference type="PANTHER" id="PTHR31044:SF52">
    <property type="entry name" value="OS01G0631500 PROTEIN"/>
    <property type="match status" value="1"/>
</dbReference>
<feature type="domain" description="X8" evidence="5">
    <location>
        <begin position="45"/>
        <end position="138"/>
    </location>
</feature>
<organism evidence="6 7">
    <name type="scientific">Hibiscus syriacus</name>
    <name type="common">Rose of Sharon</name>
    <dbReference type="NCBI Taxonomy" id="106335"/>
    <lineage>
        <taxon>Eukaryota</taxon>
        <taxon>Viridiplantae</taxon>
        <taxon>Streptophyta</taxon>
        <taxon>Embryophyta</taxon>
        <taxon>Tracheophyta</taxon>
        <taxon>Spermatophyta</taxon>
        <taxon>Magnoliopsida</taxon>
        <taxon>eudicotyledons</taxon>
        <taxon>Gunneridae</taxon>
        <taxon>Pentapetalae</taxon>
        <taxon>rosids</taxon>
        <taxon>malvids</taxon>
        <taxon>Malvales</taxon>
        <taxon>Malvaceae</taxon>
        <taxon>Malvoideae</taxon>
        <taxon>Hibiscus</taxon>
    </lineage>
</organism>
<evidence type="ECO:0000256" key="3">
    <source>
        <dbReference type="ARBA" id="ARBA00022729"/>
    </source>
</evidence>
<keyword evidence="7" id="KW-1185">Reference proteome</keyword>
<name>A0A6A2X3H4_HIBSY</name>
<dbReference type="Gene3D" id="1.20.58.1040">
    <property type="match status" value="1"/>
</dbReference>
<keyword evidence="2" id="KW-0472">Membrane</keyword>
<gene>
    <name evidence="6" type="ORF">F3Y22_tig00112249pilonHSYRG00155</name>
</gene>
<evidence type="ECO:0000259" key="5">
    <source>
        <dbReference type="SMART" id="SM00768"/>
    </source>
</evidence>
<feature type="chain" id="PRO_5025560987" description="X8 domain-containing protein" evidence="4">
    <location>
        <begin position="29"/>
        <end position="227"/>
    </location>
</feature>
<accession>A0A6A2X3H4</accession>
<dbReference type="SMART" id="SM00768">
    <property type="entry name" value="X8"/>
    <property type="match status" value="1"/>
</dbReference>
<evidence type="ECO:0000256" key="2">
    <source>
        <dbReference type="ARBA" id="ARBA00022622"/>
    </source>
</evidence>
<protein>
    <recommendedName>
        <fullName evidence="5">X8 domain-containing protein</fullName>
    </recommendedName>
</protein>
<dbReference type="GO" id="GO:0098552">
    <property type="term" value="C:side of membrane"/>
    <property type="evidence" value="ECO:0007669"/>
    <property type="project" value="UniProtKB-KW"/>
</dbReference>
<keyword evidence="2" id="KW-0336">GPI-anchor</keyword>
<dbReference type="Pfam" id="PF07983">
    <property type="entry name" value="X8"/>
    <property type="match status" value="1"/>
</dbReference>
<feature type="signal peptide" evidence="4">
    <location>
        <begin position="1"/>
        <end position="28"/>
    </location>
</feature>
<dbReference type="EMBL" id="VEPZ02001530">
    <property type="protein sequence ID" value="KAE8669271.1"/>
    <property type="molecule type" value="Genomic_DNA"/>
</dbReference>
<dbReference type="InterPro" id="IPR012946">
    <property type="entry name" value="X8"/>
</dbReference>
<dbReference type="Proteomes" id="UP000436088">
    <property type="component" value="Unassembled WGS sequence"/>
</dbReference>
<proteinExistence type="predicted"/>
<evidence type="ECO:0000313" key="7">
    <source>
        <dbReference type="Proteomes" id="UP000436088"/>
    </source>
</evidence>
<evidence type="ECO:0000313" key="6">
    <source>
        <dbReference type="EMBL" id="KAE8669271.1"/>
    </source>
</evidence>
<keyword evidence="2" id="KW-0449">Lipoprotein</keyword>
<dbReference type="AlphaFoldDB" id="A0A6A2X3H4"/>
<dbReference type="GO" id="GO:0009506">
    <property type="term" value="C:plasmodesma"/>
    <property type="evidence" value="ECO:0007669"/>
    <property type="project" value="UniProtKB-ARBA"/>
</dbReference>
<evidence type="ECO:0000256" key="1">
    <source>
        <dbReference type="ARBA" id="ARBA00004609"/>
    </source>
</evidence>
<comment type="subcellular location">
    <subcellularLocation>
        <location evidence="1">Cell membrane</location>
        <topology evidence="1">Lipid-anchor</topology>
        <topology evidence="1">GPI-anchor</topology>
    </subcellularLocation>
</comment>
<sequence>MKSLSRVSFLILAAVVFHLFSSASVVETHGVVLDNGTAVVTPPTSFCVPTEKASDAELQKAMDFACGQGIDCGPIQPGAVCGDPPTVRSRAAFAMNSYYRFREGNPRFCDFNGIGRGLDHHVEHANSLRIECTNECDFAPCFCCDEAANHFAAVHKLLLIWDPLAITWPKMSTSPSIVPETPIEGQHLENVVESNDDMELHGDDNDDARGVSFEERARSAEELKQMS</sequence>
<keyword evidence="2" id="KW-0325">Glycoprotein</keyword>
<evidence type="ECO:0000256" key="4">
    <source>
        <dbReference type="SAM" id="SignalP"/>
    </source>
</evidence>
<reference evidence="6" key="1">
    <citation type="submission" date="2019-09" db="EMBL/GenBank/DDBJ databases">
        <title>Draft genome information of white flower Hibiscus syriacus.</title>
        <authorList>
            <person name="Kim Y.-M."/>
        </authorList>
    </citation>
    <scope>NUCLEOTIDE SEQUENCE [LARGE SCALE GENOMIC DNA]</scope>
    <source>
        <strain evidence="6">YM2019G1</strain>
    </source>
</reference>
<dbReference type="InterPro" id="IPR044788">
    <property type="entry name" value="X8_dom_prot"/>
</dbReference>
<dbReference type="PANTHER" id="PTHR31044">
    <property type="entry name" value="BETA-1,3 GLUCANASE"/>
    <property type="match status" value="1"/>
</dbReference>
<keyword evidence="3 4" id="KW-0732">Signal</keyword>
<comment type="caution">
    <text evidence="6">The sequence shown here is derived from an EMBL/GenBank/DDBJ whole genome shotgun (WGS) entry which is preliminary data.</text>
</comment>
<dbReference type="GO" id="GO:0005886">
    <property type="term" value="C:plasma membrane"/>
    <property type="evidence" value="ECO:0007669"/>
    <property type="project" value="UniProtKB-SubCell"/>
</dbReference>